<dbReference type="GO" id="GO:0022625">
    <property type="term" value="C:cytosolic large ribosomal subunit"/>
    <property type="evidence" value="ECO:0007669"/>
    <property type="project" value="TreeGrafter"/>
</dbReference>
<proteinExistence type="inferred from homology"/>
<evidence type="ECO:0000313" key="4">
    <source>
        <dbReference type="EMBL" id="JAP96477.1"/>
    </source>
</evidence>
<keyword evidence="2 4" id="KW-0689">Ribosomal protein</keyword>
<dbReference type="GO" id="GO:0030295">
    <property type="term" value="F:protein kinase activator activity"/>
    <property type="evidence" value="ECO:0007669"/>
    <property type="project" value="TreeGrafter"/>
</dbReference>
<accession>A0A146KJ45</accession>
<gene>
    <name evidence="4" type="ORF">TPC1_10176</name>
</gene>
<evidence type="ECO:0000256" key="2">
    <source>
        <dbReference type="ARBA" id="ARBA00022980"/>
    </source>
</evidence>
<reference evidence="4" key="1">
    <citation type="submission" date="2015-07" db="EMBL/GenBank/DDBJ databases">
        <title>Adaptation to a free-living lifestyle via gene acquisitions in the diplomonad Trepomonas sp. PC1.</title>
        <authorList>
            <person name="Xu F."/>
            <person name="Jerlstrom-Hultqvist J."/>
            <person name="Kolisko M."/>
            <person name="Simpson A.G.B."/>
            <person name="Roger A.J."/>
            <person name="Svard S.G."/>
            <person name="Andersson J.O."/>
        </authorList>
    </citation>
    <scope>NUCLEOTIDE SEQUENCE</scope>
    <source>
        <strain evidence="4">PC1</strain>
    </source>
</reference>
<evidence type="ECO:0000256" key="3">
    <source>
        <dbReference type="ARBA" id="ARBA00023274"/>
    </source>
</evidence>
<evidence type="ECO:0000256" key="1">
    <source>
        <dbReference type="ARBA" id="ARBA00005436"/>
    </source>
</evidence>
<dbReference type="CDD" id="cd05831">
    <property type="entry name" value="Ribosomal_P1"/>
    <property type="match status" value="1"/>
</dbReference>
<name>A0A146KJ45_9EUKA</name>
<comment type="similarity">
    <text evidence="1">Belongs to the eukaryotic ribosomal protein P1/P2 family.</text>
</comment>
<dbReference type="EMBL" id="GDID01000129">
    <property type="protein sequence ID" value="JAP96477.1"/>
    <property type="molecule type" value="Transcribed_RNA"/>
</dbReference>
<organism evidence="4">
    <name type="scientific">Trepomonas sp. PC1</name>
    <dbReference type="NCBI Taxonomy" id="1076344"/>
    <lineage>
        <taxon>Eukaryota</taxon>
        <taxon>Metamonada</taxon>
        <taxon>Diplomonadida</taxon>
        <taxon>Hexamitidae</taxon>
        <taxon>Hexamitinae</taxon>
        <taxon>Trepomonas</taxon>
    </lineage>
</organism>
<dbReference type="AlphaFoldDB" id="A0A146KJ45"/>
<dbReference type="FunFam" id="1.10.10.1410:FF:000002">
    <property type="entry name" value="60S acidic ribosomal protein P2"/>
    <property type="match status" value="1"/>
</dbReference>
<dbReference type="GO" id="GO:0002181">
    <property type="term" value="P:cytoplasmic translation"/>
    <property type="evidence" value="ECO:0007669"/>
    <property type="project" value="TreeGrafter"/>
</dbReference>
<keyword evidence="3" id="KW-0687">Ribonucleoprotein</keyword>
<protein>
    <submittedName>
        <fullName evidence="4">Ribosomal protein P1B</fullName>
    </submittedName>
</protein>
<dbReference type="PANTHER" id="PTHR45696">
    <property type="entry name" value="60S ACIDIC RIBOSOMAL PROTEIN P1"/>
    <property type="match status" value="1"/>
</dbReference>
<dbReference type="Gene3D" id="1.10.10.1410">
    <property type="match status" value="1"/>
</dbReference>
<dbReference type="Pfam" id="PF00428">
    <property type="entry name" value="Ribosomal_60s"/>
    <property type="match status" value="1"/>
</dbReference>
<dbReference type="GO" id="GO:0003735">
    <property type="term" value="F:structural constituent of ribosome"/>
    <property type="evidence" value="ECO:0007669"/>
    <property type="project" value="TreeGrafter"/>
</dbReference>
<dbReference type="GO" id="GO:0043021">
    <property type="term" value="F:ribonucleoprotein complex binding"/>
    <property type="evidence" value="ECO:0007669"/>
    <property type="project" value="TreeGrafter"/>
</dbReference>
<dbReference type="PANTHER" id="PTHR45696:SF10">
    <property type="entry name" value="LARGE RIBOSOMAL SUBUNIT PROTEIN P1"/>
    <property type="match status" value="1"/>
</dbReference>
<dbReference type="InterPro" id="IPR038716">
    <property type="entry name" value="P1/P2_N_sf"/>
</dbReference>
<sequence>MSSELACVLASIILTDAKQEITADSISKVIKAANIKVEAQWPLLFANFLAGKNMNELLTSIGSAGAAPQVQQAAEVKAEVAKEKTEEEQIVAGFAFGNSSSSEDESS</sequence>